<protein>
    <submittedName>
        <fullName evidence="1">Uncharacterized protein</fullName>
    </submittedName>
</protein>
<sequence>MTEKIIRTKYVNIDARFSNEFPCFPLSEYYVELQEIIHNVKSLSIACIEIPISFFNICDALENNCCKITDIDDQKKQAVIKIKDEYYTKESLIETINKELVYNNLYDLSFSLSSKNKTKISTTNSRYIIDFTVNDQGESSENKNTIGSVLGFNNPKYYIEPDKEKETEKLCNYLNPRYLYLEIRERERKKENKINYAFESNILCSKMSKYIIARITLDYNTFPYGSVLPANIFNGFLISDVRRYKEKIRLEDLEIRLLNEFGYPICFNGFEISFCMALEYEINN</sequence>
<evidence type="ECO:0000313" key="1">
    <source>
        <dbReference type="EMBL" id="QHU26771.1"/>
    </source>
</evidence>
<dbReference type="AlphaFoldDB" id="A0A6C0LAR4"/>
<proteinExistence type="predicted"/>
<reference evidence="1" key="1">
    <citation type="journal article" date="2020" name="Nature">
        <title>Giant virus diversity and host interactions through global metagenomics.</title>
        <authorList>
            <person name="Schulz F."/>
            <person name="Roux S."/>
            <person name="Paez-Espino D."/>
            <person name="Jungbluth S."/>
            <person name="Walsh D.A."/>
            <person name="Denef V.J."/>
            <person name="McMahon K.D."/>
            <person name="Konstantinidis K.T."/>
            <person name="Eloe-Fadrosh E.A."/>
            <person name="Kyrpides N.C."/>
            <person name="Woyke T."/>
        </authorList>
    </citation>
    <scope>NUCLEOTIDE SEQUENCE</scope>
    <source>
        <strain evidence="1">GVMAG-M-3300027759-42</strain>
    </source>
</reference>
<name>A0A6C0LAR4_9ZZZZ</name>
<accession>A0A6C0LAR4</accession>
<organism evidence="1">
    <name type="scientific">viral metagenome</name>
    <dbReference type="NCBI Taxonomy" id="1070528"/>
    <lineage>
        <taxon>unclassified sequences</taxon>
        <taxon>metagenomes</taxon>
        <taxon>organismal metagenomes</taxon>
    </lineage>
</organism>
<dbReference type="EMBL" id="MN740444">
    <property type="protein sequence ID" value="QHU26771.1"/>
    <property type="molecule type" value="Genomic_DNA"/>
</dbReference>